<protein>
    <submittedName>
        <fullName evidence="1">Uncharacterized protein</fullName>
    </submittedName>
</protein>
<proteinExistence type="predicted"/>
<evidence type="ECO:0000313" key="2">
    <source>
        <dbReference type="Proteomes" id="UP000324748"/>
    </source>
</evidence>
<dbReference type="Proteomes" id="UP000324748">
    <property type="component" value="Unassembled WGS sequence"/>
</dbReference>
<name>A0A5B0LV63_PUCGR</name>
<dbReference type="EMBL" id="VSWC01000184">
    <property type="protein sequence ID" value="KAA1067986.1"/>
    <property type="molecule type" value="Genomic_DNA"/>
</dbReference>
<organism evidence="1 2">
    <name type="scientific">Puccinia graminis f. sp. tritici</name>
    <dbReference type="NCBI Taxonomy" id="56615"/>
    <lineage>
        <taxon>Eukaryota</taxon>
        <taxon>Fungi</taxon>
        <taxon>Dikarya</taxon>
        <taxon>Basidiomycota</taxon>
        <taxon>Pucciniomycotina</taxon>
        <taxon>Pucciniomycetes</taxon>
        <taxon>Pucciniales</taxon>
        <taxon>Pucciniaceae</taxon>
        <taxon>Puccinia</taxon>
    </lineage>
</organism>
<gene>
    <name evidence="1" type="ORF">PGT21_024251</name>
</gene>
<accession>A0A5B0LV63</accession>
<reference evidence="1 2" key="1">
    <citation type="submission" date="2019-05" db="EMBL/GenBank/DDBJ databases">
        <title>Emergence of the Ug99 lineage of the wheat stem rust pathogen through somatic hybridization.</title>
        <authorList>
            <person name="Li F."/>
            <person name="Upadhyaya N.M."/>
            <person name="Sperschneider J."/>
            <person name="Matny O."/>
            <person name="Nguyen-Phuc H."/>
            <person name="Mago R."/>
            <person name="Raley C."/>
            <person name="Miller M.E."/>
            <person name="Silverstein K.A.T."/>
            <person name="Henningsen E."/>
            <person name="Hirsch C.D."/>
            <person name="Visser B."/>
            <person name="Pretorius Z.A."/>
            <person name="Steffenson B.J."/>
            <person name="Schwessinger B."/>
            <person name="Dodds P.N."/>
            <person name="Figueroa M."/>
        </authorList>
    </citation>
    <scope>NUCLEOTIDE SEQUENCE [LARGE SCALE GENOMIC DNA]</scope>
    <source>
        <strain evidence="1">21-0</strain>
    </source>
</reference>
<evidence type="ECO:0000313" key="1">
    <source>
        <dbReference type="EMBL" id="KAA1067986.1"/>
    </source>
</evidence>
<sequence length="137" mass="15646">MHLSEIIRKIYAANSQSFLLHLMAPVWYILQTFKVLKTQSFDHVNKILCNIQAEHLILSSIFLLSSFSVELAFLLKIGLVLLMNEVFVNVRLGSQSMHISCPIECLLPTASFWQSTSFQLLAVLMPLFHFLSLEYGN</sequence>
<comment type="caution">
    <text evidence="1">The sequence shown here is derived from an EMBL/GenBank/DDBJ whole genome shotgun (WGS) entry which is preliminary data.</text>
</comment>
<dbReference type="AlphaFoldDB" id="A0A5B0LV63"/>
<keyword evidence="2" id="KW-1185">Reference proteome</keyword>